<dbReference type="Proteomes" id="UP001055439">
    <property type="component" value="Chromosome 2"/>
</dbReference>
<gene>
    <name evidence="1" type="ORF">MUK42_28173</name>
</gene>
<dbReference type="OrthoDB" id="1915989at2759"/>
<keyword evidence="2" id="KW-1185">Reference proteome</keyword>
<evidence type="ECO:0000313" key="1">
    <source>
        <dbReference type="EMBL" id="URD86802.1"/>
    </source>
</evidence>
<protein>
    <submittedName>
        <fullName evidence="1">Uncharacterized protein</fullName>
    </submittedName>
</protein>
<dbReference type="PANTHER" id="PTHR35696">
    <property type="entry name" value="ELECTRON CARRIER/IRON ION-BINDING PROTEIN"/>
    <property type="match status" value="1"/>
</dbReference>
<dbReference type="PANTHER" id="PTHR35696:SF1">
    <property type="entry name" value="ELECTRON CARRIER_IRON ION-BINDING PROTEIN"/>
    <property type="match status" value="1"/>
</dbReference>
<dbReference type="EMBL" id="CP097504">
    <property type="protein sequence ID" value="URD86802.1"/>
    <property type="molecule type" value="Genomic_DNA"/>
</dbReference>
<sequence>MSDDAMVEFGAYCNPSKCFISELCILDEISHMASSSPVSISKIGDSIIAITATNGDTTPQQPGSYELPKPSLRGLNKPKCIKCGNVARSRCPFQSCKSCCAKAENPCHIHGTLIN</sequence>
<reference evidence="1" key="1">
    <citation type="submission" date="2022-05" db="EMBL/GenBank/DDBJ databases">
        <title>The Musa troglodytarum L. genome provides insights into the mechanism of non-climacteric behaviour and enrichment of carotenoids.</title>
        <authorList>
            <person name="Wang J."/>
        </authorList>
    </citation>
    <scope>NUCLEOTIDE SEQUENCE</scope>
    <source>
        <tissue evidence="1">Leaf</tissue>
    </source>
</reference>
<organism evidence="1 2">
    <name type="scientific">Musa troglodytarum</name>
    <name type="common">fe'i banana</name>
    <dbReference type="NCBI Taxonomy" id="320322"/>
    <lineage>
        <taxon>Eukaryota</taxon>
        <taxon>Viridiplantae</taxon>
        <taxon>Streptophyta</taxon>
        <taxon>Embryophyta</taxon>
        <taxon>Tracheophyta</taxon>
        <taxon>Spermatophyta</taxon>
        <taxon>Magnoliopsida</taxon>
        <taxon>Liliopsida</taxon>
        <taxon>Zingiberales</taxon>
        <taxon>Musaceae</taxon>
        <taxon>Musa</taxon>
    </lineage>
</organism>
<proteinExistence type="predicted"/>
<dbReference type="AlphaFoldDB" id="A0A9E7F381"/>
<accession>A0A9E7F381</accession>
<name>A0A9E7F381_9LILI</name>
<evidence type="ECO:0000313" key="2">
    <source>
        <dbReference type="Proteomes" id="UP001055439"/>
    </source>
</evidence>